<dbReference type="STRING" id="1156394.T0RSR0"/>
<evidence type="ECO:0000256" key="3">
    <source>
        <dbReference type="ARBA" id="ARBA00023242"/>
    </source>
</evidence>
<dbReference type="GO" id="GO:0001682">
    <property type="term" value="P:tRNA 5'-leader removal"/>
    <property type="evidence" value="ECO:0007669"/>
    <property type="project" value="InterPro"/>
</dbReference>
<gene>
    <name evidence="7" type="ORF">SDRG_09230</name>
</gene>
<feature type="domain" description="POP1 C-terminal" evidence="6">
    <location>
        <begin position="570"/>
        <end position="622"/>
    </location>
</feature>
<organism evidence="7 8">
    <name type="scientific">Saprolegnia diclina (strain VS20)</name>
    <dbReference type="NCBI Taxonomy" id="1156394"/>
    <lineage>
        <taxon>Eukaryota</taxon>
        <taxon>Sar</taxon>
        <taxon>Stramenopiles</taxon>
        <taxon>Oomycota</taxon>
        <taxon>Saprolegniomycetes</taxon>
        <taxon>Saprolegniales</taxon>
        <taxon>Saprolegniaceae</taxon>
        <taxon>Saprolegnia</taxon>
    </lineage>
</organism>
<evidence type="ECO:0000313" key="7">
    <source>
        <dbReference type="EMBL" id="EQC33247.1"/>
    </source>
</evidence>
<dbReference type="Proteomes" id="UP000030762">
    <property type="component" value="Unassembled WGS sequence"/>
</dbReference>
<keyword evidence="3" id="KW-0539">Nucleus</keyword>
<dbReference type="eggNOG" id="KOG3322">
    <property type="taxonomic scope" value="Eukaryota"/>
</dbReference>
<dbReference type="OMA" id="VGFIACE"/>
<dbReference type="InterPro" id="IPR009723">
    <property type="entry name" value="Pop1_N"/>
</dbReference>
<dbReference type="Pfam" id="PF06978">
    <property type="entry name" value="POP1_N"/>
    <property type="match status" value="1"/>
</dbReference>
<dbReference type="GO" id="GO:0005655">
    <property type="term" value="C:nucleolar ribonuclease P complex"/>
    <property type="evidence" value="ECO:0007669"/>
    <property type="project" value="InterPro"/>
</dbReference>
<proteinExistence type="predicted"/>
<keyword evidence="8" id="KW-1185">Reference proteome</keyword>
<dbReference type="EMBL" id="JH767160">
    <property type="protein sequence ID" value="EQC33247.1"/>
    <property type="molecule type" value="Genomic_DNA"/>
</dbReference>
<dbReference type="InterPro" id="IPR012590">
    <property type="entry name" value="POPLD_dom"/>
</dbReference>
<feature type="domain" description="POPLD" evidence="5">
    <location>
        <begin position="431"/>
        <end position="522"/>
    </location>
</feature>
<dbReference type="Pfam" id="PF08170">
    <property type="entry name" value="POPLD"/>
    <property type="match status" value="1"/>
</dbReference>
<accession>T0RSR0</accession>
<protein>
    <recommendedName>
        <fullName evidence="9">Pop1 N-terminal domain-containing protein</fullName>
    </recommendedName>
</protein>
<name>T0RSR0_SAPDV</name>
<evidence type="ECO:0008006" key="9">
    <source>
        <dbReference type="Google" id="ProtNLM"/>
    </source>
</evidence>
<dbReference type="InParanoid" id="T0RSR0"/>
<reference evidence="7 8" key="1">
    <citation type="submission" date="2012-04" db="EMBL/GenBank/DDBJ databases">
        <title>The Genome Sequence of Saprolegnia declina VS20.</title>
        <authorList>
            <consortium name="The Broad Institute Genome Sequencing Platform"/>
            <person name="Russ C."/>
            <person name="Nusbaum C."/>
            <person name="Tyler B."/>
            <person name="van West P."/>
            <person name="Dieguez-Uribeondo J."/>
            <person name="de Bruijn I."/>
            <person name="Tripathy S."/>
            <person name="Jiang R."/>
            <person name="Young S.K."/>
            <person name="Zeng Q."/>
            <person name="Gargeya S."/>
            <person name="Fitzgerald M."/>
            <person name="Haas B."/>
            <person name="Abouelleil A."/>
            <person name="Alvarado L."/>
            <person name="Arachchi H.M."/>
            <person name="Berlin A."/>
            <person name="Chapman S.B."/>
            <person name="Goldberg J."/>
            <person name="Griggs A."/>
            <person name="Gujja S."/>
            <person name="Hansen M."/>
            <person name="Howarth C."/>
            <person name="Imamovic A."/>
            <person name="Larimer J."/>
            <person name="McCowen C."/>
            <person name="Montmayeur A."/>
            <person name="Murphy C."/>
            <person name="Neiman D."/>
            <person name="Pearson M."/>
            <person name="Priest M."/>
            <person name="Roberts A."/>
            <person name="Saif S."/>
            <person name="Shea T."/>
            <person name="Sisk P."/>
            <person name="Sykes S."/>
            <person name="Wortman J."/>
            <person name="Nusbaum C."/>
            <person name="Birren B."/>
        </authorList>
    </citation>
    <scope>NUCLEOTIDE SEQUENCE [LARGE SCALE GENOMIC DNA]</scope>
    <source>
        <strain evidence="7 8">VS20</strain>
    </source>
</reference>
<sequence>MEVVEVLSFATARAPELGELHRASGFEKHGHATLLKRRKDFHLRRRTNAYNSHKFPVRLRNKKRQTTDPSVQRCRKHRRRLLLKAKTNYLPTHRWLVKRFVMEHRYGLLVPVHRLDRSISAALDAPATIADVSYTAVIELQGSLDAIEEAITMCMDGDLLPEVLAGAIEGSVVLYHPSCFPLQAIGPVQLMLQPQADDTSRICWVWVHPSIVDEVLHAFREAAPDGLSIHDRRRMLSRFEVRGKHAGRIMQQLVVPHGTSTALFWPKDEATPVIQTWSACDPRELPLRQPLVATSASLVATPADVDKSKVLCPITGQDITAPMDRAALAAEPSLEALSTLFASVMRWANAGNQDTKYGDVFPDSSNAKKKPNKLAVATEVGASAPVSGLWSHETRLELRRAFVPDHIVNRKPATGRALAPMPLLVVRQAHGYDLITLPEYAPCVLKAGVFATASAIGLVELDALRTRHGLLSFPRDYPDTRAGAAYWASVHASEEAKVASRPKAKRVSYESLQVASPFQPSWSTLFELTDASPDFCVLRGEAYMAPFPFYKPADPATEDRVFMPMAMPTLICVQLQMPRRGRLEVNAMICMPTDDDVAAFVASPKWTGFLAPTAKQQQKSTKTQAGRACIGYVTSAIETKNKSPILGTGFCHCEALQDVFLPRVANAPLGLVLVRSPTSLQYRPALLSVAA</sequence>
<dbReference type="PANTHER" id="PTHR22731">
    <property type="entry name" value="RIBONUCLEASES P/MRP PROTEIN SUBUNIT POP1"/>
    <property type="match status" value="1"/>
</dbReference>
<evidence type="ECO:0000256" key="2">
    <source>
        <dbReference type="ARBA" id="ARBA00022694"/>
    </source>
</evidence>
<evidence type="ECO:0000259" key="6">
    <source>
        <dbReference type="Pfam" id="PF22770"/>
    </source>
</evidence>
<evidence type="ECO:0000313" key="8">
    <source>
        <dbReference type="Proteomes" id="UP000030762"/>
    </source>
</evidence>
<evidence type="ECO:0000259" key="4">
    <source>
        <dbReference type="Pfam" id="PF06978"/>
    </source>
</evidence>
<dbReference type="RefSeq" id="XP_008613370.1">
    <property type="nucleotide sequence ID" value="XM_008615148.1"/>
</dbReference>
<dbReference type="VEuPathDB" id="FungiDB:SDRG_09230"/>
<dbReference type="Pfam" id="PF22770">
    <property type="entry name" value="POP1_C"/>
    <property type="match status" value="1"/>
</dbReference>
<feature type="domain" description="Pop1 N-terminal" evidence="4">
    <location>
        <begin position="69"/>
        <end position="142"/>
    </location>
</feature>
<dbReference type="GeneID" id="19949957"/>
<dbReference type="InterPro" id="IPR055079">
    <property type="entry name" value="POP1_C"/>
</dbReference>
<dbReference type="AlphaFoldDB" id="T0RSR0"/>
<evidence type="ECO:0000259" key="5">
    <source>
        <dbReference type="Pfam" id="PF08170"/>
    </source>
</evidence>
<dbReference type="GO" id="GO:0000172">
    <property type="term" value="C:ribonuclease MRP complex"/>
    <property type="evidence" value="ECO:0007669"/>
    <property type="project" value="InterPro"/>
</dbReference>
<comment type="subcellular location">
    <subcellularLocation>
        <location evidence="1">Nucleus</location>
    </subcellularLocation>
</comment>
<dbReference type="OrthoDB" id="442863at2759"/>
<evidence type="ECO:0000256" key="1">
    <source>
        <dbReference type="ARBA" id="ARBA00004123"/>
    </source>
</evidence>
<dbReference type="InterPro" id="IPR039182">
    <property type="entry name" value="Pop1"/>
</dbReference>
<keyword evidence="2" id="KW-0819">tRNA processing</keyword>
<dbReference type="PANTHER" id="PTHR22731:SF3">
    <property type="entry name" value="RIBONUCLEASES P_MRP PROTEIN SUBUNIT POP1"/>
    <property type="match status" value="1"/>
</dbReference>